<evidence type="ECO:0000256" key="1">
    <source>
        <dbReference type="ARBA" id="ARBA00004651"/>
    </source>
</evidence>
<dbReference type="CDD" id="cd06261">
    <property type="entry name" value="TM_PBP2"/>
    <property type="match status" value="1"/>
</dbReference>
<evidence type="ECO:0000256" key="2">
    <source>
        <dbReference type="ARBA" id="ARBA00022448"/>
    </source>
</evidence>
<evidence type="ECO:0000256" key="3">
    <source>
        <dbReference type="ARBA" id="ARBA00022475"/>
    </source>
</evidence>
<evidence type="ECO:0000313" key="12">
    <source>
        <dbReference type="Proteomes" id="UP001209083"/>
    </source>
</evidence>
<dbReference type="InterPro" id="IPR000515">
    <property type="entry name" value="MetI-like"/>
</dbReference>
<comment type="similarity">
    <text evidence="8">Belongs to the binding-protein-dependent transport system permease family.</text>
</comment>
<feature type="transmembrane region" description="Helical" evidence="8">
    <location>
        <begin position="38"/>
        <end position="64"/>
    </location>
</feature>
<protein>
    <submittedName>
        <fullName evidence="11">Amino acid ABC transporter permease</fullName>
    </submittedName>
</protein>
<evidence type="ECO:0000256" key="9">
    <source>
        <dbReference type="SAM" id="MobiDB-lite"/>
    </source>
</evidence>
<dbReference type="PANTHER" id="PTHR30614:SF0">
    <property type="entry name" value="L-CYSTINE TRANSPORT SYSTEM PERMEASE PROTEIN TCYL"/>
    <property type="match status" value="1"/>
</dbReference>
<dbReference type="NCBIfam" id="TIGR01726">
    <property type="entry name" value="HEQRo_perm_3TM"/>
    <property type="match status" value="1"/>
</dbReference>
<dbReference type="Proteomes" id="UP001209083">
    <property type="component" value="Chromosome"/>
</dbReference>
<keyword evidence="4 8" id="KW-0812">Transmembrane</keyword>
<feature type="region of interest" description="Disordered" evidence="9">
    <location>
        <begin position="322"/>
        <end position="342"/>
    </location>
</feature>
<evidence type="ECO:0000259" key="10">
    <source>
        <dbReference type="PROSITE" id="PS50928"/>
    </source>
</evidence>
<name>A0ABY8QPC9_9MICO</name>
<dbReference type="InterPro" id="IPR010065">
    <property type="entry name" value="AA_ABC_transptr_permease_3TM"/>
</dbReference>
<comment type="subcellular location">
    <subcellularLocation>
        <location evidence="1 8">Cell membrane</location>
        <topology evidence="1 8">Multi-pass membrane protein</topology>
    </subcellularLocation>
</comment>
<keyword evidence="6 8" id="KW-1133">Transmembrane helix</keyword>
<feature type="region of interest" description="Disordered" evidence="9">
    <location>
        <begin position="1"/>
        <end position="20"/>
    </location>
</feature>
<dbReference type="EMBL" id="CP090958">
    <property type="protein sequence ID" value="WGW10822.1"/>
    <property type="molecule type" value="Genomic_DNA"/>
</dbReference>
<keyword evidence="5" id="KW-0029">Amino-acid transport</keyword>
<keyword evidence="2 8" id="KW-0813">Transport</keyword>
<evidence type="ECO:0000313" key="11">
    <source>
        <dbReference type="EMBL" id="WGW10822.1"/>
    </source>
</evidence>
<dbReference type="Gene3D" id="1.10.3720.10">
    <property type="entry name" value="MetI-like"/>
    <property type="match status" value="1"/>
</dbReference>
<feature type="transmembrane region" description="Helical" evidence="8">
    <location>
        <begin position="84"/>
        <end position="105"/>
    </location>
</feature>
<dbReference type="SUPFAM" id="SSF161098">
    <property type="entry name" value="MetI-like"/>
    <property type="match status" value="1"/>
</dbReference>
<dbReference type="PANTHER" id="PTHR30614">
    <property type="entry name" value="MEMBRANE COMPONENT OF AMINO ACID ABC TRANSPORTER"/>
    <property type="match status" value="1"/>
</dbReference>
<evidence type="ECO:0000256" key="4">
    <source>
        <dbReference type="ARBA" id="ARBA00022692"/>
    </source>
</evidence>
<keyword evidence="7 8" id="KW-0472">Membrane</keyword>
<feature type="transmembrane region" description="Helical" evidence="8">
    <location>
        <begin position="117"/>
        <end position="138"/>
    </location>
</feature>
<keyword evidence="3" id="KW-1003">Cell membrane</keyword>
<reference evidence="11 12" key="1">
    <citation type="submission" date="2023-05" db="EMBL/GenBank/DDBJ databases">
        <title>Lithophilousrod everest ZFBP1038 complete genpme.</title>
        <authorList>
            <person name="Tian M."/>
        </authorList>
    </citation>
    <scope>NUCLEOTIDE SEQUENCE [LARGE SCALE GENOMIC DNA]</scope>
    <source>
        <strain evidence="11 12">ZFBP1038</strain>
    </source>
</reference>
<evidence type="ECO:0000256" key="5">
    <source>
        <dbReference type="ARBA" id="ARBA00022970"/>
    </source>
</evidence>
<evidence type="ECO:0000256" key="6">
    <source>
        <dbReference type="ARBA" id="ARBA00022989"/>
    </source>
</evidence>
<dbReference type="Pfam" id="PF00528">
    <property type="entry name" value="BPD_transp_1"/>
    <property type="match status" value="1"/>
</dbReference>
<organism evidence="11 12">
    <name type="scientific">Saxibacter everestensis</name>
    <dbReference type="NCBI Taxonomy" id="2909229"/>
    <lineage>
        <taxon>Bacteria</taxon>
        <taxon>Bacillati</taxon>
        <taxon>Actinomycetota</taxon>
        <taxon>Actinomycetes</taxon>
        <taxon>Micrococcales</taxon>
        <taxon>Brevibacteriaceae</taxon>
        <taxon>Saxibacter</taxon>
    </lineage>
</organism>
<dbReference type="InterPro" id="IPR043429">
    <property type="entry name" value="ArtM/GltK/GlnP/TcyL/YhdX-like"/>
</dbReference>
<proteinExistence type="inferred from homology"/>
<keyword evidence="12" id="KW-1185">Reference proteome</keyword>
<evidence type="ECO:0000256" key="7">
    <source>
        <dbReference type="ARBA" id="ARBA00023136"/>
    </source>
</evidence>
<gene>
    <name evidence="11" type="ORF">LWF01_11920</name>
</gene>
<dbReference type="PROSITE" id="PS50928">
    <property type="entry name" value="ABC_TM1"/>
    <property type="match status" value="1"/>
</dbReference>
<feature type="transmembrane region" description="Helical" evidence="8">
    <location>
        <begin position="267"/>
        <end position="292"/>
    </location>
</feature>
<evidence type="ECO:0000256" key="8">
    <source>
        <dbReference type="RuleBase" id="RU363032"/>
    </source>
</evidence>
<accession>A0ABY8QPC9</accession>
<dbReference type="RefSeq" id="WP_349637605.1">
    <property type="nucleotide sequence ID" value="NZ_CP090958.1"/>
</dbReference>
<feature type="domain" description="ABC transmembrane type-1" evidence="10">
    <location>
        <begin position="82"/>
        <end position="289"/>
    </location>
</feature>
<dbReference type="InterPro" id="IPR035906">
    <property type="entry name" value="MetI-like_sf"/>
</dbReference>
<feature type="transmembrane region" description="Helical" evidence="8">
    <location>
        <begin position="158"/>
        <end position="180"/>
    </location>
</feature>
<sequence>MSNITQSKPQRAVRAAGSTAAESQPDYGKLRVVKTKHWWRWTFSAIGGLLIAQFLVSLITNPLYEWGVFAEHFTAKAVLRGLGTTLWLSLVSGTIGLLLGTLLALARLSKSPILGGFAWSFTWFFRSVPLLVQLLVWFNLGYLYPQLGIGIPFTHIYFLQFDTVTLVSAFAAAVLGLSLHQAAFSAEIIRGGILSVDQGQLEAAAALGLPIRRRVLRIVLPQAARSILPNAFNQIIDLIKGTSVVYVLATSELFYVVQVIYNRNGRVIPLLLVAVVWYTVVVTILSVAQFYIERHFARGATRTLPPTPIQAFARWTAIQWNRLEDDPPTPGRPTPLPTKEGK</sequence>